<dbReference type="Pfam" id="PF01048">
    <property type="entry name" value="PNP_UDP_1"/>
    <property type="match status" value="1"/>
</dbReference>
<gene>
    <name evidence="1 4" type="primary">mqnB</name>
    <name evidence="4" type="ORF">GURASL_01880</name>
</gene>
<comment type="pathway">
    <text evidence="1">Quinol/quinone metabolism; menaquinone biosynthesis.</text>
</comment>
<dbReference type="EC" id="3.2.2.26" evidence="1 2"/>
<dbReference type="EMBL" id="AP027151">
    <property type="protein sequence ID" value="BDV41265.1"/>
    <property type="molecule type" value="Genomic_DNA"/>
</dbReference>
<dbReference type="GO" id="GO:0016787">
    <property type="term" value="F:hydrolase activity"/>
    <property type="evidence" value="ECO:0007669"/>
    <property type="project" value="UniProtKB-KW"/>
</dbReference>
<evidence type="ECO:0000313" key="4">
    <source>
        <dbReference type="EMBL" id="BDV41265.1"/>
    </source>
</evidence>
<sequence>MEPIIIIAATRQELSLLIRSLGSRPFAGSGGRETYLGEFGMTKVVLAVTGLGKVNTAAGLTALLESFRPRLVINTGCAGAYSGSGLQVGDIAVAAAEIYGDEGVLTPAGWKSLEAIGIAALEHGGTRYFNEFPLALLPAEQAVQLASVLGITVRRGRFVTVSTCSGTTERGDELGRRFEAICENMEGAAAVHVATGYGVDCLEIRGISNLVEDRDLSRWNIPLAAEKAQRFILKFLESYPAEQ</sequence>
<dbReference type="HAMAP" id="MF_00991">
    <property type="entry name" value="MqnB"/>
    <property type="match status" value="1"/>
</dbReference>
<dbReference type="NCBIfam" id="TIGR03664">
    <property type="entry name" value="fut_nucase"/>
    <property type="match status" value="1"/>
</dbReference>
<keyword evidence="5" id="KW-1185">Reference proteome</keyword>
<dbReference type="InterPro" id="IPR019963">
    <property type="entry name" value="FL_hydrolase_MqnB"/>
</dbReference>
<protein>
    <recommendedName>
        <fullName evidence="1 2">Futalosine hydrolase</fullName>
        <shortName evidence="1">FL hydrolase</shortName>
        <ecNumber evidence="1 2">3.2.2.26</ecNumber>
    </recommendedName>
    <alternativeName>
        <fullName evidence="1">Futalosine nucleosidase</fullName>
    </alternativeName>
    <alternativeName>
        <fullName evidence="1">Menaquinone biosynthetic enzyme MqnB</fullName>
    </alternativeName>
</protein>
<keyword evidence="1" id="KW-0474">Menaquinone biosynthesis</keyword>
<dbReference type="PANTHER" id="PTHR46832:SF2">
    <property type="entry name" value="FUTALOSINE HYDROLASE"/>
    <property type="match status" value="1"/>
</dbReference>
<dbReference type="InterPro" id="IPR000845">
    <property type="entry name" value="Nucleoside_phosphorylase_d"/>
</dbReference>
<keyword evidence="1 4" id="KW-0378">Hydrolase</keyword>
<reference evidence="4 5" key="1">
    <citation type="submission" date="2022-12" db="EMBL/GenBank/DDBJ databases">
        <title>Polyphasic characterization of Geotalea uranireducens NIT-SL11 newly isolated from a complex of sewage sludge and microbially reduced graphene oxide.</title>
        <authorList>
            <person name="Xie L."/>
            <person name="Yoshida N."/>
            <person name="Meng L."/>
        </authorList>
    </citation>
    <scope>NUCLEOTIDE SEQUENCE [LARGE SCALE GENOMIC DNA]</scope>
    <source>
        <strain evidence="4 5">NIT-SL11</strain>
    </source>
</reference>
<dbReference type="PANTHER" id="PTHR46832">
    <property type="entry name" value="5'-METHYLTHIOADENOSINE/S-ADENOSYLHOMOCYSTEINE NUCLEOSIDASE"/>
    <property type="match status" value="1"/>
</dbReference>
<comment type="function">
    <text evidence="1">Catalyzes the hydrolysis of futalosine (FL) to dehypoxanthine futalosine (DHFL) and hypoxanthine, a step in the biosynthesis of menaquinone (MK, vitamin K2).</text>
</comment>
<comment type="similarity">
    <text evidence="1">Belongs to the PNP/UDP phosphorylase family. Futalosine hydrolase subfamily.</text>
</comment>
<name>A0ABN6VT94_9BACT</name>
<comment type="catalytic activity">
    <reaction evidence="1">
        <text>futalosine + H2O = dehypoxanthine futalosine + hypoxanthine</text>
        <dbReference type="Rhea" id="RHEA:25904"/>
        <dbReference type="ChEBI" id="CHEBI:15377"/>
        <dbReference type="ChEBI" id="CHEBI:17368"/>
        <dbReference type="ChEBI" id="CHEBI:58863"/>
        <dbReference type="ChEBI" id="CHEBI:58864"/>
        <dbReference type="EC" id="3.2.2.26"/>
    </reaction>
</comment>
<dbReference type="RefSeq" id="WP_282001238.1">
    <property type="nucleotide sequence ID" value="NZ_AP027151.1"/>
</dbReference>
<dbReference type="CDD" id="cd17766">
    <property type="entry name" value="futalosine_nucleosidase_MqnB"/>
    <property type="match status" value="1"/>
</dbReference>
<evidence type="ECO:0000313" key="5">
    <source>
        <dbReference type="Proteomes" id="UP001317705"/>
    </source>
</evidence>
<feature type="domain" description="Nucleoside phosphorylase" evidence="3">
    <location>
        <begin position="3"/>
        <end position="237"/>
    </location>
</feature>
<dbReference type="Proteomes" id="UP001317705">
    <property type="component" value="Chromosome"/>
</dbReference>
<dbReference type="SUPFAM" id="SSF53167">
    <property type="entry name" value="Purine and uridine phosphorylases"/>
    <property type="match status" value="1"/>
</dbReference>
<evidence type="ECO:0000259" key="3">
    <source>
        <dbReference type="Pfam" id="PF01048"/>
    </source>
</evidence>
<dbReference type="Gene3D" id="3.40.50.1580">
    <property type="entry name" value="Nucleoside phosphorylase domain"/>
    <property type="match status" value="1"/>
</dbReference>
<proteinExistence type="inferred from homology"/>
<evidence type="ECO:0000256" key="1">
    <source>
        <dbReference type="HAMAP-Rule" id="MF_00991"/>
    </source>
</evidence>
<evidence type="ECO:0000256" key="2">
    <source>
        <dbReference type="NCBIfam" id="TIGR03664"/>
    </source>
</evidence>
<dbReference type="InterPro" id="IPR035994">
    <property type="entry name" value="Nucleoside_phosphorylase_sf"/>
</dbReference>
<organism evidence="4 5">
    <name type="scientific">Geotalea uraniireducens</name>
    <dbReference type="NCBI Taxonomy" id="351604"/>
    <lineage>
        <taxon>Bacteria</taxon>
        <taxon>Pseudomonadati</taxon>
        <taxon>Thermodesulfobacteriota</taxon>
        <taxon>Desulfuromonadia</taxon>
        <taxon>Geobacterales</taxon>
        <taxon>Geobacteraceae</taxon>
        <taxon>Geotalea</taxon>
    </lineage>
</organism>
<accession>A0ABN6VT94</accession>